<evidence type="ECO:0000313" key="1">
    <source>
        <dbReference type="EMBL" id="KAJ4374090.1"/>
    </source>
</evidence>
<accession>A0A9W8YCA0</accession>
<dbReference type="EMBL" id="JAPEUY010000004">
    <property type="protein sequence ID" value="KAJ4374090.1"/>
    <property type="molecule type" value="Genomic_DNA"/>
</dbReference>
<dbReference type="AlphaFoldDB" id="A0A9W8YCA0"/>
<gene>
    <name evidence="1" type="ORF">N0V83_002829</name>
</gene>
<dbReference type="Proteomes" id="UP001140560">
    <property type="component" value="Unassembled WGS sequence"/>
</dbReference>
<organism evidence="1 2">
    <name type="scientific">Neocucurbitaria cava</name>
    <dbReference type="NCBI Taxonomy" id="798079"/>
    <lineage>
        <taxon>Eukaryota</taxon>
        <taxon>Fungi</taxon>
        <taxon>Dikarya</taxon>
        <taxon>Ascomycota</taxon>
        <taxon>Pezizomycotina</taxon>
        <taxon>Dothideomycetes</taxon>
        <taxon>Pleosporomycetidae</taxon>
        <taxon>Pleosporales</taxon>
        <taxon>Pleosporineae</taxon>
        <taxon>Cucurbitariaceae</taxon>
        <taxon>Neocucurbitaria</taxon>
    </lineage>
</organism>
<keyword evidence="2" id="KW-1185">Reference proteome</keyword>
<reference evidence="1" key="1">
    <citation type="submission" date="2022-10" db="EMBL/GenBank/DDBJ databases">
        <title>Tapping the CABI collections for fungal endophytes: first genome assemblies for Collariella, Neodidymelliopsis, Ascochyta clinopodiicola, Didymella pomorum, Didymosphaeria variabile, Neocosmospora piperis and Neocucurbitaria cava.</title>
        <authorList>
            <person name="Hill R."/>
        </authorList>
    </citation>
    <scope>NUCLEOTIDE SEQUENCE</scope>
    <source>
        <strain evidence="1">IMI 356814</strain>
    </source>
</reference>
<dbReference type="OrthoDB" id="4232400at2759"/>
<proteinExistence type="predicted"/>
<comment type="caution">
    <text evidence="1">The sequence shown here is derived from an EMBL/GenBank/DDBJ whole genome shotgun (WGS) entry which is preliminary data.</text>
</comment>
<sequence length="116" mass="13081">MPPTPMANTDYSDWTDDALRAAVSRRSKKDLTDKELEKHTQLANRQQWIALLEDLDRKADEVEAARKAQITGTTEAAQDAGWQAFRFFLLTNGLREEDEEDVEEGLGILRGLGYGV</sequence>
<evidence type="ECO:0000313" key="2">
    <source>
        <dbReference type="Proteomes" id="UP001140560"/>
    </source>
</evidence>
<protein>
    <submittedName>
        <fullName evidence="1">Uncharacterized protein</fullName>
    </submittedName>
</protein>
<name>A0A9W8YCA0_9PLEO</name>